<dbReference type="AlphaFoldDB" id="A0A383F6U0"/>
<sequence>QSAKGNPWMQRVSDSYWGFYDRYQKYGIYRHN</sequence>
<gene>
    <name evidence="1" type="ORF">METZ01_LOCUS517691</name>
</gene>
<name>A0A383F6U0_9ZZZZ</name>
<protein>
    <submittedName>
        <fullName evidence="1">Uncharacterized protein</fullName>
    </submittedName>
</protein>
<evidence type="ECO:0000313" key="1">
    <source>
        <dbReference type="EMBL" id="SVE64837.1"/>
    </source>
</evidence>
<feature type="non-terminal residue" evidence="1">
    <location>
        <position position="1"/>
    </location>
</feature>
<accession>A0A383F6U0</accession>
<organism evidence="1">
    <name type="scientific">marine metagenome</name>
    <dbReference type="NCBI Taxonomy" id="408172"/>
    <lineage>
        <taxon>unclassified sequences</taxon>
        <taxon>metagenomes</taxon>
        <taxon>ecological metagenomes</taxon>
    </lineage>
</organism>
<proteinExistence type="predicted"/>
<reference evidence="1" key="1">
    <citation type="submission" date="2018-05" db="EMBL/GenBank/DDBJ databases">
        <authorList>
            <person name="Lanie J.A."/>
            <person name="Ng W.-L."/>
            <person name="Kazmierczak K.M."/>
            <person name="Andrzejewski T.M."/>
            <person name="Davidsen T.M."/>
            <person name="Wayne K.J."/>
            <person name="Tettelin H."/>
            <person name="Glass J.I."/>
            <person name="Rusch D."/>
            <person name="Podicherti R."/>
            <person name="Tsui H.-C.T."/>
            <person name="Winkler M.E."/>
        </authorList>
    </citation>
    <scope>NUCLEOTIDE SEQUENCE</scope>
</reference>
<dbReference type="EMBL" id="UINC01232041">
    <property type="protein sequence ID" value="SVE64837.1"/>
    <property type="molecule type" value="Genomic_DNA"/>
</dbReference>